<dbReference type="Gene3D" id="3.40.50.1010">
    <property type="entry name" value="5'-nuclease"/>
    <property type="match status" value="1"/>
</dbReference>
<gene>
    <name evidence="2" type="ORF">OKIOD_LOCUS4150</name>
</gene>
<organism evidence="2 3">
    <name type="scientific">Oikopleura dioica</name>
    <name type="common">Tunicate</name>
    <dbReference type="NCBI Taxonomy" id="34765"/>
    <lineage>
        <taxon>Eukaryota</taxon>
        <taxon>Metazoa</taxon>
        <taxon>Chordata</taxon>
        <taxon>Tunicata</taxon>
        <taxon>Appendicularia</taxon>
        <taxon>Copelata</taxon>
        <taxon>Oikopleuridae</taxon>
        <taxon>Oikopleura</taxon>
    </lineage>
</organism>
<reference evidence="2 3" key="1">
    <citation type="submission" date="2021-04" db="EMBL/GenBank/DDBJ databases">
        <authorList>
            <person name="Bliznina A."/>
        </authorList>
    </citation>
    <scope>NUCLEOTIDE SEQUENCE [LARGE SCALE GENOMIC DNA]</scope>
</reference>
<dbReference type="InterPro" id="IPR026832">
    <property type="entry name" value="Asteroid"/>
</dbReference>
<dbReference type="InterPro" id="IPR029060">
    <property type="entry name" value="PIN-like_dom_sf"/>
</dbReference>
<name>A0ABN7S6Z5_OIKDI</name>
<dbReference type="Proteomes" id="UP001158576">
    <property type="component" value="Chromosome PAR"/>
</dbReference>
<comment type="similarity">
    <text evidence="1">Belongs to the asteroid family.</text>
</comment>
<dbReference type="EMBL" id="OU015568">
    <property type="protein sequence ID" value="CAG5090416.1"/>
    <property type="molecule type" value="Genomic_DNA"/>
</dbReference>
<keyword evidence="3" id="KW-1185">Reference proteome</keyword>
<dbReference type="SUPFAM" id="SSF88723">
    <property type="entry name" value="PIN domain-like"/>
    <property type="match status" value="1"/>
</dbReference>
<sequence length="730" mass="84565">MGVEGLLWYVKQNAEEFCTRARLNNYLPSKRGPDGKVRVVVDGNNFAYEVLRQSRAPACFGSEPAVYEHIIHHRFLKYHLKCCDEIIFVMGYSSAPGSDCWTKKRANEHESAMKFFERLRNGELPHSQGNIGNDGHRRYDNLKVSPPWIVHQIMEIVEKDPRVQVYQAECDKDFAIMDLAVDLGCPIMSNDSDFLLFAAQPVIKMGDWRGAADIISDYWYSSQDVKLQFYHLPLVSVLCFNRECEITEEELRPFWYALIGKAEFEHSKKPNVIPEVIRWIVQTFEEEDFMSSIEEICEILDEMALMSDELKNHDGAYFGANKGRESRKRRLVRSLQRFMVTGKTYPWENDEYFKLMQKSTRVVTDGHPLLRAARDTEAFSILPSKVKEVLSANRQKMLCSSLPAPIFTEPIFQLYNSCHPATADDYDAHKTTMNYHYEREDLPVVSNLLLSYLRRELVILGLDDAKYARFKPKMPVESSYAKDEEFNFLNGEKVPTLDVLFKASRDQKVRAFLALFDSEILTYINKDFDKMPPFWGVFLASLRYLWVNAGLKEWELNAFVAQFALCGLFTAADKNFYRLKWLFVGGDGDYQFDLPACERSITLANQFVAVYYAVMRAQAITGTPFYSTTEVKPNLLDIFSGSLFALLYNMFKEDPRISEDKMNLLKRITDDQWFGMQDEENAGSDQVFECYKNAVENYFNVIDFYISPMRNFDHRVAKKGLQMALEENAF</sequence>
<protein>
    <submittedName>
        <fullName evidence="2">Oidioi.mRNA.OKI2018_I69.PAR.g12592.t1.cds</fullName>
    </submittedName>
</protein>
<accession>A0ABN7S6Z5</accession>
<evidence type="ECO:0000256" key="1">
    <source>
        <dbReference type="ARBA" id="ARBA00007398"/>
    </source>
</evidence>
<evidence type="ECO:0000313" key="2">
    <source>
        <dbReference type="EMBL" id="CAG5090416.1"/>
    </source>
</evidence>
<dbReference type="PANTHER" id="PTHR15665:SF1">
    <property type="entry name" value="PROTEIN ASTEROID HOMOLOG 1"/>
    <property type="match status" value="1"/>
</dbReference>
<dbReference type="PANTHER" id="PTHR15665">
    <property type="entry name" value="ASTEROID PROTEIN"/>
    <property type="match status" value="1"/>
</dbReference>
<proteinExistence type="inferred from homology"/>
<evidence type="ECO:0000313" key="3">
    <source>
        <dbReference type="Proteomes" id="UP001158576"/>
    </source>
</evidence>